<dbReference type="KEGG" id="vg:8684031"/>
<evidence type="ECO:0000259" key="2">
    <source>
        <dbReference type="Pfam" id="PF04965"/>
    </source>
</evidence>
<dbReference type="OrthoDB" id="13602at10239"/>
<dbReference type="Gene3D" id="3.10.450.40">
    <property type="match status" value="1"/>
</dbReference>
<organismHost>
    <name type="scientific">Delftia acidovorans</name>
    <name type="common">Pseudomonas acidovorans</name>
    <name type="synonym">Comamonas acidovorans</name>
    <dbReference type="NCBI Taxonomy" id="80866"/>
</organismHost>
<gene>
    <name evidence="3" type="primary">83</name>
</gene>
<proteinExistence type="predicted"/>
<dbReference type="RefSeq" id="YP_003358937.1">
    <property type="nucleotide sequence ID" value="NC_013697.1"/>
</dbReference>
<dbReference type="EMBL" id="GQ357915">
    <property type="protein sequence ID" value="ACV50105.1"/>
    <property type="molecule type" value="Genomic_DNA"/>
</dbReference>
<evidence type="ECO:0000256" key="1">
    <source>
        <dbReference type="SAM" id="MobiDB-lite"/>
    </source>
</evidence>
<name>C9DG54_BPW14</name>
<organism evidence="3 4">
    <name type="scientific">Delftia phage PhiW-14</name>
    <name type="common">Deftia acidovorans bacteriophage phiW-14</name>
    <dbReference type="NCBI Taxonomy" id="665032"/>
    <lineage>
        <taxon>Viruses</taxon>
        <taxon>Duplodnaviria</taxon>
        <taxon>Heunggongvirae</taxon>
        <taxon>Uroviricota</taxon>
        <taxon>Caudoviricetes</taxon>
        <taxon>Ionavirus</taxon>
        <taxon>Ionavirus W14</taxon>
    </lineage>
</organism>
<evidence type="ECO:0000313" key="3">
    <source>
        <dbReference type="EMBL" id="ACV50105.1"/>
    </source>
</evidence>
<dbReference type="InterPro" id="IPR007048">
    <property type="entry name" value="IraD/Gp25-like"/>
</dbReference>
<dbReference type="SUPFAM" id="SSF160719">
    <property type="entry name" value="gpW/gp25-like"/>
    <property type="match status" value="1"/>
</dbReference>
<evidence type="ECO:0000313" key="4">
    <source>
        <dbReference type="Proteomes" id="UP000008986"/>
    </source>
</evidence>
<dbReference type="Pfam" id="PF04965">
    <property type="entry name" value="GPW_gp25"/>
    <property type="match status" value="1"/>
</dbReference>
<accession>C9DG54</accession>
<reference evidence="4" key="1">
    <citation type="submission" date="2009-07" db="EMBL/GenBank/DDBJ databases">
        <authorList>
            <person name="Kropinski A.M."/>
            <person name="Villegas A."/>
            <person name="Lingohr E.J."/>
        </authorList>
    </citation>
    <scope>NUCLEOTIDE SEQUENCE [LARGE SCALE GENOMIC DNA]</scope>
</reference>
<feature type="region of interest" description="Disordered" evidence="1">
    <location>
        <begin position="1"/>
        <end position="22"/>
    </location>
</feature>
<feature type="domain" description="IraD/Gp25-like" evidence="2">
    <location>
        <begin position="57"/>
        <end position="141"/>
    </location>
</feature>
<sequence>MSTYLPPTPVLNDPYEGQKPDFYKRTPRGEDVIYIDLDMNLETHPMTGDFALVRNGKAVMQSIRNLVMTSAGEILMNSEIGGGVPDNMFNAIDSLTVFNLSSQIKRTIANHEPRAEVTDLSVWRAPDNDHAIIISVKFFMRGSTIEYDEQITLERTR</sequence>
<protein>
    <submittedName>
        <fullName evidence="3">Gp25 base plate wedge subunit</fullName>
    </submittedName>
</protein>
<dbReference type="Proteomes" id="UP000008986">
    <property type="component" value="Segment"/>
</dbReference>
<dbReference type="GeneID" id="8684031"/>
<keyword evidence="4" id="KW-1185">Reference proteome</keyword>